<evidence type="ECO:0000313" key="1">
    <source>
        <dbReference type="EMBL" id="MDP9613631.1"/>
    </source>
</evidence>
<organism evidence="1 2">
    <name type="scientific">Streptomyces demainii</name>
    <dbReference type="NCBI Taxonomy" id="588122"/>
    <lineage>
        <taxon>Bacteria</taxon>
        <taxon>Bacillati</taxon>
        <taxon>Actinomycetota</taxon>
        <taxon>Actinomycetes</taxon>
        <taxon>Kitasatosporales</taxon>
        <taxon>Streptomycetaceae</taxon>
        <taxon>Streptomyces</taxon>
    </lineage>
</organism>
<sequence>MSHNLLRAAGALTPVFHAKATTTAIRTHLVHIPARLARSARRLTLRPLRRWPWHAGWMQLFDTVHRLPEPA</sequence>
<evidence type="ECO:0008006" key="3">
    <source>
        <dbReference type="Google" id="ProtNLM"/>
    </source>
</evidence>
<name>A0ABT9KYU9_9ACTN</name>
<comment type="caution">
    <text evidence="1">The sequence shown here is derived from an EMBL/GenBank/DDBJ whole genome shotgun (WGS) entry which is preliminary data.</text>
</comment>
<dbReference type="EMBL" id="JAURUE010000002">
    <property type="protein sequence ID" value="MDP9613631.1"/>
    <property type="molecule type" value="Genomic_DNA"/>
</dbReference>
<reference evidence="1 2" key="1">
    <citation type="submission" date="2023-07" db="EMBL/GenBank/DDBJ databases">
        <title>Sequencing the genomes of 1000 actinobacteria strains.</title>
        <authorList>
            <person name="Klenk H.-P."/>
        </authorList>
    </citation>
    <scope>NUCLEOTIDE SEQUENCE [LARGE SCALE GENOMIC DNA]</scope>
    <source>
        <strain evidence="1 2">DSM 41600</strain>
    </source>
</reference>
<dbReference type="Proteomes" id="UP001234880">
    <property type="component" value="Unassembled WGS sequence"/>
</dbReference>
<proteinExistence type="predicted"/>
<protein>
    <recommendedName>
        <fullName evidence="3">Transposase DDE domain-containing protein</fullName>
    </recommendedName>
</protein>
<evidence type="ECO:0000313" key="2">
    <source>
        <dbReference type="Proteomes" id="UP001234880"/>
    </source>
</evidence>
<keyword evidence="2" id="KW-1185">Reference proteome</keyword>
<accession>A0ABT9KYU9</accession>
<gene>
    <name evidence="1" type="ORF">JOF35_005969</name>
</gene>